<dbReference type="PROSITE" id="PS00862">
    <property type="entry name" value="OX2_COVAL_FAD"/>
    <property type="match status" value="1"/>
</dbReference>
<accession>A0A5C1Y4C4</accession>
<dbReference type="OrthoDB" id="7506349at2"/>
<evidence type="ECO:0000256" key="5">
    <source>
        <dbReference type="ARBA" id="ARBA00023002"/>
    </source>
</evidence>
<dbReference type="InterPro" id="IPR006093">
    <property type="entry name" value="Oxy_OxRdtase_FAD_BS"/>
</dbReference>
<reference evidence="8 9" key="1">
    <citation type="submission" date="2019-09" db="EMBL/GenBank/DDBJ databases">
        <title>Genome sequencing of strain KACC 19322.</title>
        <authorList>
            <person name="Heo J."/>
            <person name="Kim S.-J."/>
            <person name="Kim J.-S."/>
            <person name="Hong S.-B."/>
            <person name="Kwon S.-W."/>
        </authorList>
    </citation>
    <scope>NUCLEOTIDE SEQUENCE [LARGE SCALE GENOMIC DNA]</scope>
    <source>
        <strain evidence="8 9">KACC 19322</strain>
    </source>
</reference>
<protein>
    <submittedName>
        <fullName evidence="8">FAD-binding protein</fullName>
    </submittedName>
</protein>
<dbReference type="InterPro" id="IPR009057">
    <property type="entry name" value="Homeodomain-like_sf"/>
</dbReference>
<dbReference type="Pfam" id="PF01565">
    <property type="entry name" value="FAD_binding_4"/>
    <property type="match status" value="1"/>
</dbReference>
<dbReference type="GO" id="GO:0016491">
    <property type="term" value="F:oxidoreductase activity"/>
    <property type="evidence" value="ECO:0007669"/>
    <property type="project" value="UniProtKB-KW"/>
</dbReference>
<dbReference type="KEGG" id="lyk:FLP23_01860"/>
<dbReference type="SUPFAM" id="SSF56176">
    <property type="entry name" value="FAD-binding/transporter-associated domain-like"/>
    <property type="match status" value="1"/>
</dbReference>
<dbReference type="InterPro" id="IPR016169">
    <property type="entry name" value="FAD-bd_PCMH_sub2"/>
</dbReference>
<evidence type="ECO:0000259" key="7">
    <source>
        <dbReference type="PROSITE" id="PS51387"/>
    </source>
</evidence>
<evidence type="ECO:0000256" key="4">
    <source>
        <dbReference type="ARBA" id="ARBA00022827"/>
    </source>
</evidence>
<keyword evidence="9" id="KW-1185">Reference proteome</keyword>
<gene>
    <name evidence="8" type="ORF">FLP23_01860</name>
</gene>
<feature type="domain" description="FAD-binding PCMH-type" evidence="7">
    <location>
        <begin position="287"/>
        <end position="455"/>
    </location>
</feature>
<name>A0A5C1Y4C4_9MICO</name>
<dbReference type="PANTHER" id="PTHR42973:SF39">
    <property type="entry name" value="FAD-BINDING PCMH-TYPE DOMAIN-CONTAINING PROTEIN"/>
    <property type="match status" value="1"/>
</dbReference>
<dbReference type="SUPFAM" id="SSF46689">
    <property type="entry name" value="Homeodomain-like"/>
    <property type="match status" value="1"/>
</dbReference>
<dbReference type="InterPro" id="IPR016167">
    <property type="entry name" value="FAD-bd_PCMH_sub1"/>
</dbReference>
<dbReference type="InterPro" id="IPR006094">
    <property type="entry name" value="Oxid_FAD_bind_N"/>
</dbReference>
<comment type="similarity">
    <text evidence="2">Belongs to the oxygen-dependent FAD-linked oxidoreductase family.</text>
</comment>
<keyword evidence="3" id="KW-0285">Flavoprotein</keyword>
<keyword evidence="4" id="KW-0274">FAD</keyword>
<dbReference type="PANTHER" id="PTHR42973">
    <property type="entry name" value="BINDING OXIDOREDUCTASE, PUTATIVE (AFU_ORTHOLOGUE AFUA_1G17690)-RELATED"/>
    <property type="match status" value="1"/>
</dbReference>
<sequence>MQGQMSTATPSPPNRRETIADAAITVIARDGLRGLTHRAVDRQAELPPGSTSYYASTRLALIELVARRLADRSARDLGVLFAELERLSVEKQDDPGRFEVAVAVLTGFINRLAERADDMRARYALVIDLAERDTIRPILTSASPLLGSTLDVASGFLRRLGVNAAPEQVQDLVLLTDGLVFTLVSRAGYGYKRIDAEAVVRAYLTAIAGPAHLAPAAPETPQDARPATGAHGRTGVSATPTEREPMSAERERRIALVTQLRASGVERVYTPTDAEYVDELAGFNRAIIHTPELVVAATTVDEVVETVRFANEHELAVRVIGRGHGALAPITDGIALTTAGLASVEVDAATRTARIGAGTMWSQVLDATAPLGLAPLCGSAPHVGAIGYLLGGGIGPVARTFGYAADHVRSLQVVTADGGLVTADAAFNQDLFWALRGGKGGLGVVVSAEIELLPVASVYGGGLYFAAADAAAVLRTFASWSRELPEQLTTSVALLRLPPIPQLPEPLRGQFVAHLRVAYVGPAAEAEELLAPLRAVATPLIDAIGELPYAQLGAIHSDPVDPMPVVEGGILLAEFGADAAEALLRAVGPTADVPLAAVEIRRLGGALAREPQVPNAVGGRDAEYSLHVVGAPVPELLGTVIPAVIGGVFETLAPWGTGGTQVNFFGGANPLSSLAGSWPEQTRARLGEVRRRYDPEGRFPYPAA</sequence>
<evidence type="ECO:0000256" key="2">
    <source>
        <dbReference type="ARBA" id="ARBA00005466"/>
    </source>
</evidence>
<feature type="region of interest" description="Disordered" evidence="6">
    <location>
        <begin position="214"/>
        <end position="249"/>
    </location>
</feature>
<dbReference type="InterPro" id="IPR036318">
    <property type="entry name" value="FAD-bd_PCMH-like_sf"/>
</dbReference>
<evidence type="ECO:0000313" key="8">
    <source>
        <dbReference type="EMBL" id="QEO08873.1"/>
    </source>
</evidence>
<dbReference type="Gene3D" id="3.40.462.20">
    <property type="match status" value="1"/>
</dbReference>
<dbReference type="EMBL" id="CP043504">
    <property type="protein sequence ID" value="QEO08873.1"/>
    <property type="molecule type" value="Genomic_DNA"/>
</dbReference>
<dbReference type="GO" id="GO:0071949">
    <property type="term" value="F:FAD binding"/>
    <property type="evidence" value="ECO:0007669"/>
    <property type="project" value="InterPro"/>
</dbReference>
<evidence type="ECO:0000256" key="6">
    <source>
        <dbReference type="SAM" id="MobiDB-lite"/>
    </source>
</evidence>
<evidence type="ECO:0000313" key="9">
    <source>
        <dbReference type="Proteomes" id="UP000322159"/>
    </source>
</evidence>
<organism evidence="8 9">
    <name type="scientific">Protaetiibacter larvae</name>
    <dbReference type="NCBI Taxonomy" id="2592654"/>
    <lineage>
        <taxon>Bacteria</taxon>
        <taxon>Bacillati</taxon>
        <taxon>Actinomycetota</taxon>
        <taxon>Actinomycetes</taxon>
        <taxon>Micrococcales</taxon>
        <taxon>Microbacteriaceae</taxon>
        <taxon>Protaetiibacter</taxon>
    </lineage>
</organism>
<dbReference type="Gene3D" id="1.10.357.10">
    <property type="entry name" value="Tetracycline Repressor, domain 2"/>
    <property type="match status" value="1"/>
</dbReference>
<evidence type="ECO:0000256" key="1">
    <source>
        <dbReference type="ARBA" id="ARBA00001974"/>
    </source>
</evidence>
<dbReference type="InterPro" id="IPR041583">
    <property type="entry name" value="TetR_C_31"/>
</dbReference>
<dbReference type="InterPro" id="IPR016166">
    <property type="entry name" value="FAD-bd_PCMH"/>
</dbReference>
<dbReference type="Proteomes" id="UP000322159">
    <property type="component" value="Chromosome"/>
</dbReference>
<dbReference type="PROSITE" id="PS51387">
    <property type="entry name" value="FAD_PCMH"/>
    <property type="match status" value="1"/>
</dbReference>
<dbReference type="Gene3D" id="3.30.465.10">
    <property type="match status" value="1"/>
</dbReference>
<dbReference type="InterPro" id="IPR050416">
    <property type="entry name" value="FAD-linked_Oxidoreductase"/>
</dbReference>
<evidence type="ECO:0000256" key="3">
    <source>
        <dbReference type="ARBA" id="ARBA00022630"/>
    </source>
</evidence>
<comment type="cofactor">
    <cofactor evidence="1">
        <name>FAD</name>
        <dbReference type="ChEBI" id="CHEBI:57692"/>
    </cofactor>
</comment>
<proteinExistence type="inferred from homology"/>
<dbReference type="AlphaFoldDB" id="A0A5C1Y4C4"/>
<dbReference type="Gene3D" id="3.30.43.10">
    <property type="entry name" value="Uridine Diphospho-n-acetylenolpyruvylglucosamine Reductase, domain 2"/>
    <property type="match status" value="1"/>
</dbReference>
<dbReference type="Pfam" id="PF17940">
    <property type="entry name" value="TetR_C_31"/>
    <property type="match status" value="1"/>
</dbReference>
<keyword evidence="5" id="KW-0560">Oxidoreductase</keyword>